<dbReference type="InParanoid" id="Q5JEN5"/>
<reference evidence="3 4" key="1">
    <citation type="journal article" date="2005" name="Genome Res.">
        <title>Complete genome sequence of the hyperthermophilic archaeon Thermococcus kodakaraensis KOD1 and comparison with Pyrococcus genomes.</title>
        <authorList>
            <person name="Fukui T."/>
            <person name="Atomi H."/>
            <person name="Kanai T."/>
            <person name="Matsumi R."/>
            <person name="Fujiwara S."/>
            <person name="Imanaka T."/>
        </authorList>
    </citation>
    <scope>NUCLEOTIDE SEQUENCE [LARGE SCALE GENOMIC DNA]</scope>
    <source>
        <strain evidence="4">ATCC BAA-918 / JCM 12380 / KOD1</strain>
    </source>
</reference>
<keyword evidence="1" id="KW-0812">Transmembrane</keyword>
<dbReference type="EMBL" id="AP006878">
    <property type="protein sequence ID" value="BAD86037.1"/>
    <property type="molecule type" value="Genomic_DNA"/>
</dbReference>
<dbReference type="AlphaFoldDB" id="Q5JEN5"/>
<dbReference type="InterPro" id="IPR025403">
    <property type="entry name" value="TgpA-like_C"/>
</dbReference>
<dbReference type="PATRIC" id="fig|69014.16.peg.1805"/>
<feature type="transmembrane region" description="Helical" evidence="1">
    <location>
        <begin position="137"/>
        <end position="161"/>
    </location>
</feature>
<keyword evidence="1" id="KW-1133">Transmembrane helix</keyword>
<dbReference type="eggNOG" id="arCOG05832">
    <property type="taxonomic scope" value="Archaea"/>
</dbReference>
<organism evidence="3 4">
    <name type="scientific">Thermococcus kodakarensis (strain ATCC BAA-918 / JCM 12380 / KOD1)</name>
    <name type="common">Pyrococcus kodakaraensis (strain KOD1)</name>
    <dbReference type="NCBI Taxonomy" id="69014"/>
    <lineage>
        <taxon>Archaea</taxon>
        <taxon>Methanobacteriati</taxon>
        <taxon>Methanobacteriota</taxon>
        <taxon>Thermococci</taxon>
        <taxon>Thermococcales</taxon>
        <taxon>Thermococcaceae</taxon>
        <taxon>Thermococcus</taxon>
    </lineage>
</organism>
<evidence type="ECO:0000259" key="2">
    <source>
        <dbReference type="Pfam" id="PF13559"/>
    </source>
</evidence>
<feature type="domain" description="Protein-glutamine gamma-glutamyltransferase-like C-terminal" evidence="2">
    <location>
        <begin position="201"/>
        <end position="262"/>
    </location>
</feature>
<dbReference type="KEGG" id="tko:TK1848"/>
<evidence type="ECO:0000313" key="3">
    <source>
        <dbReference type="EMBL" id="BAD86037.1"/>
    </source>
</evidence>
<dbReference type="STRING" id="69014.TK1848"/>
<protein>
    <submittedName>
        <fullName evidence="3">Hypothetical membrane protein, conserved</fullName>
    </submittedName>
</protein>
<feature type="transmembrane region" description="Helical" evidence="1">
    <location>
        <begin position="40"/>
        <end position="61"/>
    </location>
</feature>
<dbReference type="RefSeq" id="WP_011250799.1">
    <property type="nucleotide sequence ID" value="NC_006624.1"/>
</dbReference>
<keyword evidence="4" id="KW-1185">Reference proteome</keyword>
<dbReference type="Proteomes" id="UP000000536">
    <property type="component" value="Chromosome"/>
</dbReference>
<evidence type="ECO:0000313" key="4">
    <source>
        <dbReference type="Proteomes" id="UP000000536"/>
    </source>
</evidence>
<evidence type="ECO:0000256" key="1">
    <source>
        <dbReference type="SAM" id="Phobius"/>
    </source>
</evidence>
<proteinExistence type="predicted"/>
<sequence>MNAKVRFISLLIVLILLTSLLMNASEINAPAKRNSRAGDFMGLILAVLFVDALLLLILIAYYRYDRFSAKRRKDVVSEVDIFSVILYSIFLPLLILFFGKAVAARSSKGLVLNSTVSSPTASPDMILHRVVSSQRSISLYSLFLIPIFVGVGYLAYHYVVAWSEEVRRKKKLETAISFDRKLDDLGLDQFDGPRDAIIQIYKNAVLWLEALGIPYQESWTHWEHAEHVNYMRNFYSELVRLFEKAKYAPAKIGWEDAERAFEIYLRLRGKAYELAGVN</sequence>
<gene>
    <name evidence="3" type="ordered locus">TK1848</name>
</gene>
<dbReference type="EnsemblBacteria" id="BAD86037">
    <property type="protein sequence ID" value="BAD86037"/>
    <property type="gene ID" value="TK1848"/>
</dbReference>
<dbReference type="HOGENOM" id="CLU_084679_0_0_2"/>
<feature type="transmembrane region" description="Helical" evidence="1">
    <location>
        <begin position="81"/>
        <end position="103"/>
    </location>
</feature>
<dbReference type="Pfam" id="PF13559">
    <property type="entry name" value="DUF4129"/>
    <property type="match status" value="1"/>
</dbReference>
<dbReference type="GeneID" id="78448379"/>
<keyword evidence="1" id="KW-0472">Membrane</keyword>
<accession>Q5JEN5</accession>
<dbReference type="OrthoDB" id="99436at2157"/>
<name>Q5JEN5_THEKO</name>